<protein>
    <submittedName>
        <fullName evidence="2">Uncharacterized protein</fullName>
    </submittedName>
</protein>
<sequence>MHAWQVEHLAGANCRRRRSRARQPSSAGSRRRPERAGVPAIRGRGPRGNASGSGVTSARGTAVEAQPQQVAPRDSAHSFRAARAPLDPAPAFCKRRRFHSRPPLLRWFCESRRRRRRRALLEANPTQQRF</sequence>
<keyword evidence="3" id="KW-1185">Reference proteome</keyword>
<evidence type="ECO:0000313" key="2">
    <source>
        <dbReference type="EMBL" id="KAG8057179.1"/>
    </source>
</evidence>
<evidence type="ECO:0000313" key="3">
    <source>
        <dbReference type="Proteomes" id="UP000729402"/>
    </source>
</evidence>
<feature type="compositionally biased region" description="Polar residues" evidence="1">
    <location>
        <begin position="50"/>
        <end position="59"/>
    </location>
</feature>
<evidence type="ECO:0000256" key="1">
    <source>
        <dbReference type="SAM" id="MobiDB-lite"/>
    </source>
</evidence>
<gene>
    <name evidence="2" type="ORF">GUJ93_ZPchr0002g26752</name>
</gene>
<dbReference type="EMBL" id="JAAALK010000287">
    <property type="protein sequence ID" value="KAG8057179.1"/>
    <property type="molecule type" value="Genomic_DNA"/>
</dbReference>
<accession>A0A8J5RZH8</accession>
<dbReference type="Proteomes" id="UP000729402">
    <property type="component" value="Unassembled WGS sequence"/>
</dbReference>
<reference evidence="2" key="2">
    <citation type="submission" date="2021-02" db="EMBL/GenBank/DDBJ databases">
        <authorList>
            <person name="Kimball J.A."/>
            <person name="Haas M.W."/>
            <person name="Macchietto M."/>
            <person name="Kono T."/>
            <person name="Duquette J."/>
            <person name="Shao M."/>
        </authorList>
    </citation>
    <scope>NUCLEOTIDE SEQUENCE</scope>
    <source>
        <tissue evidence="2">Fresh leaf tissue</tissue>
    </source>
</reference>
<reference evidence="2" key="1">
    <citation type="journal article" date="2021" name="bioRxiv">
        <title>Whole Genome Assembly and Annotation of Northern Wild Rice, Zizania palustris L., Supports a Whole Genome Duplication in the Zizania Genus.</title>
        <authorList>
            <person name="Haas M."/>
            <person name="Kono T."/>
            <person name="Macchietto M."/>
            <person name="Millas R."/>
            <person name="McGilp L."/>
            <person name="Shao M."/>
            <person name="Duquette J."/>
            <person name="Hirsch C.N."/>
            <person name="Kimball J."/>
        </authorList>
    </citation>
    <scope>NUCLEOTIDE SEQUENCE</scope>
    <source>
        <tissue evidence="2">Fresh leaf tissue</tissue>
    </source>
</reference>
<dbReference type="AlphaFoldDB" id="A0A8J5RZH8"/>
<feature type="region of interest" description="Disordered" evidence="1">
    <location>
        <begin position="1"/>
        <end position="85"/>
    </location>
</feature>
<proteinExistence type="predicted"/>
<comment type="caution">
    <text evidence="2">The sequence shown here is derived from an EMBL/GenBank/DDBJ whole genome shotgun (WGS) entry which is preliminary data.</text>
</comment>
<name>A0A8J5RZH8_ZIZPA</name>
<organism evidence="2 3">
    <name type="scientific">Zizania palustris</name>
    <name type="common">Northern wild rice</name>
    <dbReference type="NCBI Taxonomy" id="103762"/>
    <lineage>
        <taxon>Eukaryota</taxon>
        <taxon>Viridiplantae</taxon>
        <taxon>Streptophyta</taxon>
        <taxon>Embryophyta</taxon>
        <taxon>Tracheophyta</taxon>
        <taxon>Spermatophyta</taxon>
        <taxon>Magnoliopsida</taxon>
        <taxon>Liliopsida</taxon>
        <taxon>Poales</taxon>
        <taxon>Poaceae</taxon>
        <taxon>BOP clade</taxon>
        <taxon>Oryzoideae</taxon>
        <taxon>Oryzeae</taxon>
        <taxon>Zizaniinae</taxon>
        <taxon>Zizania</taxon>
    </lineage>
</organism>